<organism evidence="2 3">
    <name type="scientific">Madurella fahalii</name>
    <dbReference type="NCBI Taxonomy" id="1157608"/>
    <lineage>
        <taxon>Eukaryota</taxon>
        <taxon>Fungi</taxon>
        <taxon>Dikarya</taxon>
        <taxon>Ascomycota</taxon>
        <taxon>Pezizomycotina</taxon>
        <taxon>Sordariomycetes</taxon>
        <taxon>Sordariomycetidae</taxon>
        <taxon>Sordariales</taxon>
        <taxon>Sordariales incertae sedis</taxon>
        <taxon>Madurella</taxon>
    </lineage>
</organism>
<feature type="transmembrane region" description="Helical" evidence="1">
    <location>
        <begin position="12"/>
        <end position="33"/>
    </location>
</feature>
<feature type="transmembrane region" description="Helical" evidence="1">
    <location>
        <begin position="77"/>
        <end position="95"/>
    </location>
</feature>
<keyword evidence="3" id="KW-1185">Reference proteome</keyword>
<proteinExistence type="predicted"/>
<dbReference type="Proteomes" id="UP001628179">
    <property type="component" value="Unassembled WGS sequence"/>
</dbReference>
<dbReference type="EMBL" id="BAAFSV010000002">
    <property type="protein sequence ID" value="GAB1314677.1"/>
    <property type="molecule type" value="Genomic_DNA"/>
</dbReference>
<dbReference type="GeneID" id="98175630"/>
<comment type="caution">
    <text evidence="2">The sequence shown here is derived from an EMBL/GenBank/DDBJ whole genome shotgun (WGS) entry which is preliminary data.</text>
</comment>
<evidence type="ECO:0000256" key="1">
    <source>
        <dbReference type="SAM" id="Phobius"/>
    </source>
</evidence>
<gene>
    <name evidence="2" type="ORF">MFIFM68171_04887</name>
</gene>
<evidence type="ECO:0000313" key="2">
    <source>
        <dbReference type="EMBL" id="GAB1314677.1"/>
    </source>
</evidence>
<dbReference type="RefSeq" id="XP_070916408.1">
    <property type="nucleotide sequence ID" value="XM_071060307.1"/>
</dbReference>
<keyword evidence="1" id="KW-0812">Transmembrane</keyword>
<feature type="transmembrane region" description="Helical" evidence="1">
    <location>
        <begin position="53"/>
        <end position="70"/>
    </location>
</feature>
<sequence length="152" mass="16713">MTTTRLQTVRRLQTAMATVYSGLGAWCLFHPASVISLGFTPKYIALANETTDVLFRCFGAQAMTCGLLLGTSDMTPFSFTAFGLAMIPYIGWNYWCSGIGPGGGMINSMMWLDFCGNVFFMMGSLWCAKVLREEESRQVARSGDAARERKGL</sequence>
<reference evidence="2 3" key="1">
    <citation type="submission" date="2024-09" db="EMBL/GenBank/DDBJ databases">
        <title>Itraconazole resistance in Madurella fahalii resulting from another homologue of gene encoding cytochrome P450 14-alpha sterol demethylase (CYP51).</title>
        <authorList>
            <person name="Yoshioka I."/>
            <person name="Fahal A.H."/>
            <person name="Kaneko S."/>
            <person name="Yaguchi T."/>
        </authorList>
    </citation>
    <scope>NUCLEOTIDE SEQUENCE [LARGE SCALE GENOMIC DNA]</scope>
    <source>
        <strain evidence="2 3">IFM 68171</strain>
    </source>
</reference>
<keyword evidence="1" id="KW-1133">Transmembrane helix</keyword>
<feature type="transmembrane region" description="Helical" evidence="1">
    <location>
        <begin position="110"/>
        <end position="131"/>
    </location>
</feature>
<keyword evidence="1" id="KW-0472">Membrane</keyword>
<accession>A0ABQ0GA93</accession>
<evidence type="ECO:0000313" key="3">
    <source>
        <dbReference type="Proteomes" id="UP001628179"/>
    </source>
</evidence>
<protein>
    <submittedName>
        <fullName evidence="2">Integral membrane protein</fullName>
    </submittedName>
</protein>
<name>A0ABQ0GA93_9PEZI</name>